<evidence type="ECO:0000259" key="2">
    <source>
        <dbReference type="Pfam" id="PF12728"/>
    </source>
</evidence>
<protein>
    <recommendedName>
        <fullName evidence="2">Helix-turn-helix domain-containing protein</fullName>
    </recommendedName>
</protein>
<sequence>MIKNTKAAAGVVATSPFLTLEQAAAELRIEQINVLRLIARGRLLGIRAGDDWKVRPADLEEYVARGAQDLQAPGWGRDEDRPADPDGSSQAHAAGQIVRKAMKTLIPASLDSISKDGRGRYPAFLMLSGATIRPLLNQVYSPLVRFKDAEPSRYKTLKEALATAGLRSKAVSRIVNQSASESALNPQSIRERLFGDGPEAFERKMKAAWDVLMSDGIPARHTYTSPQPGEDAVSIGFRVRYSDLGLDYVTARELAF</sequence>
<dbReference type="AlphaFoldDB" id="A0A517SHI3"/>
<dbReference type="InterPro" id="IPR041657">
    <property type="entry name" value="HTH_17"/>
</dbReference>
<accession>A0A517SHI3</accession>
<evidence type="ECO:0000313" key="4">
    <source>
        <dbReference type="Proteomes" id="UP000315700"/>
    </source>
</evidence>
<dbReference type="InParanoid" id="A0A517SHI3"/>
<dbReference type="RefSeq" id="WP_145031498.1">
    <property type="nucleotide sequence ID" value="NZ_CP036271.1"/>
</dbReference>
<feature type="domain" description="Helix-turn-helix" evidence="2">
    <location>
        <begin position="17"/>
        <end position="65"/>
    </location>
</feature>
<evidence type="ECO:0000313" key="3">
    <source>
        <dbReference type="EMBL" id="QDT55581.1"/>
    </source>
</evidence>
<evidence type="ECO:0000256" key="1">
    <source>
        <dbReference type="SAM" id="MobiDB-lite"/>
    </source>
</evidence>
<dbReference type="Pfam" id="PF12728">
    <property type="entry name" value="HTH_17"/>
    <property type="match status" value="1"/>
</dbReference>
<organism evidence="3 4">
    <name type="scientific">Caulifigura coniformis</name>
    <dbReference type="NCBI Taxonomy" id="2527983"/>
    <lineage>
        <taxon>Bacteria</taxon>
        <taxon>Pseudomonadati</taxon>
        <taxon>Planctomycetota</taxon>
        <taxon>Planctomycetia</taxon>
        <taxon>Planctomycetales</taxon>
        <taxon>Planctomycetaceae</taxon>
        <taxon>Caulifigura</taxon>
    </lineage>
</organism>
<dbReference type="KEGG" id="ccos:Pan44_36260"/>
<dbReference type="EMBL" id="CP036271">
    <property type="protein sequence ID" value="QDT55581.1"/>
    <property type="molecule type" value="Genomic_DNA"/>
</dbReference>
<keyword evidence="4" id="KW-1185">Reference proteome</keyword>
<gene>
    <name evidence="3" type="ORF">Pan44_36260</name>
</gene>
<dbReference type="Proteomes" id="UP000315700">
    <property type="component" value="Chromosome"/>
</dbReference>
<reference evidence="3 4" key="1">
    <citation type="submission" date="2019-02" db="EMBL/GenBank/DDBJ databases">
        <title>Deep-cultivation of Planctomycetes and their phenomic and genomic characterization uncovers novel biology.</title>
        <authorList>
            <person name="Wiegand S."/>
            <person name="Jogler M."/>
            <person name="Boedeker C."/>
            <person name="Pinto D."/>
            <person name="Vollmers J."/>
            <person name="Rivas-Marin E."/>
            <person name="Kohn T."/>
            <person name="Peeters S.H."/>
            <person name="Heuer A."/>
            <person name="Rast P."/>
            <person name="Oberbeckmann S."/>
            <person name="Bunk B."/>
            <person name="Jeske O."/>
            <person name="Meyerdierks A."/>
            <person name="Storesund J.E."/>
            <person name="Kallscheuer N."/>
            <person name="Luecker S."/>
            <person name="Lage O.M."/>
            <person name="Pohl T."/>
            <person name="Merkel B.J."/>
            <person name="Hornburger P."/>
            <person name="Mueller R.-W."/>
            <person name="Bruemmer F."/>
            <person name="Labrenz M."/>
            <person name="Spormann A.M."/>
            <person name="Op den Camp H."/>
            <person name="Overmann J."/>
            <person name="Amann R."/>
            <person name="Jetten M.S.M."/>
            <person name="Mascher T."/>
            <person name="Medema M.H."/>
            <person name="Devos D.P."/>
            <person name="Kaster A.-K."/>
            <person name="Ovreas L."/>
            <person name="Rohde M."/>
            <person name="Galperin M.Y."/>
            <person name="Jogler C."/>
        </authorList>
    </citation>
    <scope>NUCLEOTIDE SEQUENCE [LARGE SCALE GENOMIC DNA]</scope>
    <source>
        <strain evidence="3 4">Pan44</strain>
    </source>
</reference>
<name>A0A517SHI3_9PLAN</name>
<proteinExistence type="predicted"/>
<feature type="region of interest" description="Disordered" evidence="1">
    <location>
        <begin position="70"/>
        <end position="93"/>
    </location>
</feature>